<dbReference type="PROSITE" id="PS50176">
    <property type="entry name" value="ARM_REPEAT"/>
    <property type="match status" value="1"/>
</dbReference>
<feature type="region of interest" description="Disordered" evidence="2">
    <location>
        <begin position="1429"/>
        <end position="1488"/>
    </location>
</feature>
<proteinExistence type="predicted"/>
<dbReference type="InterPro" id="IPR000225">
    <property type="entry name" value="Armadillo"/>
</dbReference>
<dbReference type="PANTHER" id="PTHR23315">
    <property type="entry name" value="U BOX DOMAIN-CONTAINING"/>
    <property type="match status" value="1"/>
</dbReference>
<evidence type="ECO:0000256" key="1">
    <source>
        <dbReference type="PROSITE-ProRule" id="PRU00259"/>
    </source>
</evidence>
<evidence type="ECO:0000256" key="2">
    <source>
        <dbReference type="SAM" id="MobiDB-lite"/>
    </source>
</evidence>
<gene>
    <name evidence="3" type="ORF">SELO1098_LOCUS4651</name>
</gene>
<feature type="repeat" description="ARM" evidence="1">
    <location>
        <begin position="299"/>
        <end position="342"/>
    </location>
</feature>
<feature type="region of interest" description="Disordered" evidence="2">
    <location>
        <begin position="1592"/>
        <end position="1615"/>
    </location>
</feature>
<accession>A0A7S3GT84</accession>
<dbReference type="Gene3D" id="1.25.10.10">
    <property type="entry name" value="Leucine-rich Repeat Variant"/>
    <property type="match status" value="5"/>
</dbReference>
<dbReference type="InterPro" id="IPR016024">
    <property type="entry name" value="ARM-type_fold"/>
</dbReference>
<name>A0A7S3GT84_9STRA</name>
<feature type="compositionally biased region" description="Polar residues" evidence="2">
    <location>
        <begin position="1679"/>
        <end position="1689"/>
    </location>
</feature>
<evidence type="ECO:0000313" key="3">
    <source>
        <dbReference type="EMBL" id="CAE0275822.1"/>
    </source>
</evidence>
<reference evidence="3" key="1">
    <citation type="submission" date="2021-01" db="EMBL/GenBank/DDBJ databases">
        <authorList>
            <person name="Corre E."/>
            <person name="Pelletier E."/>
            <person name="Niang G."/>
            <person name="Scheremetjew M."/>
            <person name="Finn R."/>
            <person name="Kale V."/>
            <person name="Holt S."/>
            <person name="Cochrane G."/>
            <person name="Meng A."/>
            <person name="Brown T."/>
            <person name="Cohen L."/>
        </authorList>
    </citation>
    <scope>NUCLEOTIDE SEQUENCE</scope>
    <source>
        <strain evidence="3">CCAP 955/1</strain>
    </source>
</reference>
<organism evidence="3">
    <name type="scientific">Spumella elongata</name>
    <dbReference type="NCBI Taxonomy" id="89044"/>
    <lineage>
        <taxon>Eukaryota</taxon>
        <taxon>Sar</taxon>
        <taxon>Stramenopiles</taxon>
        <taxon>Ochrophyta</taxon>
        <taxon>Chrysophyceae</taxon>
        <taxon>Chromulinales</taxon>
        <taxon>Chromulinaceae</taxon>
        <taxon>Spumella</taxon>
    </lineage>
</organism>
<dbReference type="PANTHER" id="PTHR23315:SF7">
    <property type="entry name" value="U-BOX DOMAIN-CONTAINING PROTEIN 4"/>
    <property type="match status" value="1"/>
</dbReference>
<dbReference type="SUPFAM" id="SSF48371">
    <property type="entry name" value="ARM repeat"/>
    <property type="match status" value="3"/>
</dbReference>
<feature type="region of interest" description="Disordered" evidence="2">
    <location>
        <begin position="1087"/>
        <end position="1121"/>
    </location>
</feature>
<feature type="region of interest" description="Disordered" evidence="2">
    <location>
        <begin position="1629"/>
        <end position="1689"/>
    </location>
</feature>
<dbReference type="EMBL" id="HBIC01009415">
    <property type="protein sequence ID" value="CAE0275822.1"/>
    <property type="molecule type" value="Transcribed_RNA"/>
</dbReference>
<dbReference type="InterPro" id="IPR011989">
    <property type="entry name" value="ARM-like"/>
</dbReference>
<feature type="compositionally biased region" description="Acidic residues" evidence="2">
    <location>
        <begin position="1477"/>
        <end position="1486"/>
    </location>
</feature>
<protein>
    <submittedName>
        <fullName evidence="3">Uncharacterized protein</fullName>
    </submittedName>
</protein>
<dbReference type="Pfam" id="PF00514">
    <property type="entry name" value="Arm"/>
    <property type="match status" value="1"/>
</dbReference>
<feature type="compositionally biased region" description="Low complexity" evidence="2">
    <location>
        <begin position="1629"/>
        <end position="1644"/>
    </location>
</feature>
<feature type="compositionally biased region" description="Low complexity" evidence="2">
    <location>
        <begin position="1605"/>
        <end position="1615"/>
    </location>
</feature>
<sequence length="1689" mass="185940">MNMTAQYKVAKLSGKEFISEPVPSALVNSVRSKFTSNYFGLPPYSVSQSAESLAYKSRAPLDNNKYEDSEEHSSHQHLLNSDKTDTAAKKNMQNSIDLPTDNNYTAQRKVAKALLTMVSNDIMIRHFLFKGGLDAVLKLVQESKDLEVLQICASCLIQSSIDHGNCKVLIDRNIFGALQTLIDIADDQMKHSAANIIANLSGAPEKEELLVQHGMLGLIQALNSHVHRTDTMCFILLSLSNISPAITMTEYAEQVVRLCFLVVQKLDVMKNFNKALFVSDMYCNFSRLANYSSLLVEEGVLPLLMHLMDSHLHDDILRRCTETLANLSMNRKNRREIASSGIASRLQTLFNTGSTATRSSTLLIVGNLLSSGLFHDKVANHATIGNILDKLFDLSAPSQFNGVCYCLCQLSKVQSSCSVMVDCNVIPLLLQYIRKTPEESLDYMWMLLTNITSYPIFFDELVVGSGAELLEELYEEVRYDTSKLNRRKAVVKIGLNISKRPDLCTYLSQPLIDTFVSTMKLLFSSRLGTETIQMSALVTLINLNYHCREARATTLGTDLIDLFQTVGLDDDKMNVKYAGLLNVISNEEACCYKLLDLGVHKLLVALQESFHRLTAGGVTIRNNQKSFKKGQSIKNMTNVLASTSNTASSPFNQAASIKIVANKTRGVPLQDPNYEYEPAVEGELGKELTAATLHNLAIKRSIVTPGVLLVLLGLARNCKTLRVLHCIRSLAHMSAHPKAKVMLNKEARKILPMLTVSMRCGCEEAERVQHYCAITLCNMLAAPLEKGLLVELVGTGAIVDLVVVTLLRINSVQTKETLGRAFFNLLNRTEIREALVMKLDIISAILELSKIEYIELLELCMHAMYNITCELRPGTGYEDGFASKLLALKVPRFIIARLVYTPAQEGSIGTRAIRFLLGKSMANMSFNKQLVVEFTNEQGTKVADALHRVFVLKNDESTYCACATLFNLSGIEECRMLSESGVLHLIVEMLANECPALCIKLCAATLCNFSMMSVFHEKLSLPEVMATIVMLLGSPQMAMSIKKDALQAVYNLVTMYTPSRAVFVSCGGVTALWKVLKVKGGGGLAGMAGGGGSKGENEERSLAQTEDSGGSGSTTSENPEDEEASLITIGHIAKELTDELAVTDVTYERKMLSDGIMSIILKLAKFEIPLLKLDVSFAIYNLSRGVDLMKVLKADTVDILFWLTLHDTLNLHDLICKNVSRAMRGFCFSPDECKVLVKQERFLPVFKSLIKSKNEDVLWQTAGVMYNLMGVEYCLKILLERSLVSLIFEIASSGYASVKHVCSACLHMIPDHMPNMEDPVVLELVLCLLEAEGGKFSELGNKPDDNMPYNMVEPCYGGTALKHTGTDFKALWTHQSCEVDNVFTPTLMFTPSDHNLDSTPPTLDASTFSFLSPHSKLRTGDYQDFRKEADGGLQRGGTFASMDGHDLLEGSSVSAPQPSVKVPPGHQHHPDGRPMTEEEYGDDFEQDERLRRQEHDAEINKLHNIMVGTKLYPKEGASNSSTGSGGSKQSLRMNVNMLATMPTSRSLGSHTGAGGATSRSHSHLPAIASVNNNPPRMPDNTVGALLDSIHHDAKKHQRAPGIPQLSMSSSLDSSSISLMDKQDDLRHQQNQQFLHQQQQQQTGGKSRGGGSSRADSRPLPDLNSRERASGGAQAKVVQISVNNHGNFAR</sequence>
<feature type="compositionally biased region" description="Basic and acidic residues" evidence="2">
    <location>
        <begin position="1654"/>
        <end position="1668"/>
    </location>
</feature>
<dbReference type="SMART" id="SM00185">
    <property type="entry name" value="ARM"/>
    <property type="match status" value="6"/>
</dbReference>